<name>A0A851HDA2_9MOLU</name>
<gene>
    <name evidence="2" type="ORF">HR065_03220</name>
</gene>
<feature type="transmembrane region" description="Helical" evidence="1">
    <location>
        <begin position="6"/>
        <end position="27"/>
    </location>
</feature>
<comment type="caution">
    <text evidence="2">The sequence shown here is derived from an EMBL/GenBank/DDBJ whole genome shotgun (WGS) entry which is preliminary data.</text>
</comment>
<feature type="transmembrane region" description="Helical" evidence="1">
    <location>
        <begin position="58"/>
        <end position="77"/>
    </location>
</feature>
<evidence type="ECO:0000256" key="1">
    <source>
        <dbReference type="SAM" id="Phobius"/>
    </source>
</evidence>
<protein>
    <submittedName>
        <fullName evidence="2">Uncharacterized protein</fullName>
    </submittedName>
</protein>
<keyword evidence="1" id="KW-1133">Transmembrane helix</keyword>
<evidence type="ECO:0000313" key="3">
    <source>
        <dbReference type="Proteomes" id="UP000568109"/>
    </source>
</evidence>
<evidence type="ECO:0000313" key="2">
    <source>
        <dbReference type="EMBL" id="NWN46071.1"/>
    </source>
</evidence>
<accession>A0A851HDA2</accession>
<dbReference type="AlphaFoldDB" id="A0A851HDA2"/>
<dbReference type="RefSeq" id="WP_178734456.1">
    <property type="nucleotide sequence ID" value="NZ_JABUOH010000065.1"/>
</dbReference>
<sequence>MISNLKIFCVFFGTFLFYLFIAELNLLEIKMDRKKNKSDQEKYDKLSITIKIYRISEFLTLFFFFIFVCLINCYRLAGDISFLANIFFIIFLGLIAIPFLFFATIVKNQSFEREIITDRLTNYFYKKQQKKKPKEDEKKDK</sequence>
<keyword evidence="1" id="KW-0472">Membrane</keyword>
<dbReference type="EMBL" id="JABUOH010000065">
    <property type="protein sequence ID" value="NWN46071.1"/>
    <property type="molecule type" value="Genomic_DNA"/>
</dbReference>
<keyword evidence="3" id="KW-1185">Reference proteome</keyword>
<organism evidence="2 3">
    <name type="scientific">Candidatus Phytoplasma pruni</name>
    <dbReference type="NCBI Taxonomy" id="479893"/>
    <lineage>
        <taxon>Bacteria</taxon>
        <taxon>Bacillati</taxon>
        <taxon>Mycoplasmatota</taxon>
        <taxon>Mollicutes</taxon>
        <taxon>Acholeplasmatales</taxon>
        <taxon>Acholeplasmataceae</taxon>
        <taxon>Candidatus Phytoplasma</taxon>
        <taxon>16SrIII (X-disease group)</taxon>
    </lineage>
</organism>
<proteinExistence type="predicted"/>
<feature type="transmembrane region" description="Helical" evidence="1">
    <location>
        <begin position="83"/>
        <end position="106"/>
    </location>
</feature>
<dbReference type="Proteomes" id="UP000568109">
    <property type="component" value="Unassembled WGS sequence"/>
</dbReference>
<reference evidence="2 3" key="1">
    <citation type="submission" date="2020-06" db="EMBL/GenBank/DDBJ databases">
        <title>Draft genome sequence of Candidatus Phytoplasma pruni (X-disease group, subgroup 16SrIII-B) strain ChTDIII from Argentina.</title>
        <authorList>
            <person name="Fernandez F.D."/>
            <person name="Zuebert C."/>
            <person name="Huettel B."/>
            <person name="Kube M."/>
            <person name="Conci L.R."/>
        </authorList>
    </citation>
    <scope>NUCLEOTIDE SEQUENCE [LARGE SCALE GENOMIC DNA]</scope>
    <source>
        <strain evidence="2 3">ChTDIII</strain>
    </source>
</reference>
<keyword evidence="1" id="KW-0812">Transmembrane</keyword>